<evidence type="ECO:0000313" key="2">
    <source>
        <dbReference type="Proteomes" id="UP001629235"/>
    </source>
</evidence>
<proteinExistence type="predicted"/>
<keyword evidence="1" id="KW-0808">Transferase</keyword>
<sequence length="211" mass="23767">MNQNSMELVVDSDFTSPWALSAYAALTHKGLEFSVRSVDLAQRQNREPEFADPSLTARVPLLRHGDFFLTESSAIAEYLEDLLPPPDAPSLYPQDTRARARARQLQAWLRSDLQPIRNERPTEVIFVSPSHKPLSARASACARHLCEVAGKLLPPGDANLFGKWSIADLDLAVMLMRLVVNDDPVPQRLVEYVEAQWQIDPVQRWLRARSA</sequence>
<evidence type="ECO:0000313" key="1">
    <source>
        <dbReference type="EMBL" id="MFM0104971.1"/>
    </source>
</evidence>
<dbReference type="EMBL" id="JAQQDW010000029">
    <property type="protein sequence ID" value="MFM0104971.1"/>
    <property type="molecule type" value="Genomic_DNA"/>
</dbReference>
<keyword evidence="2" id="KW-1185">Reference proteome</keyword>
<comment type="caution">
    <text evidence="1">The sequence shown here is derived from an EMBL/GenBank/DDBJ whole genome shotgun (WGS) entry which is preliminary data.</text>
</comment>
<dbReference type="Proteomes" id="UP001629235">
    <property type="component" value="Unassembled WGS sequence"/>
</dbReference>
<gene>
    <name evidence="1" type="primary">yfcF</name>
    <name evidence="1" type="ORF">PQR01_16150</name>
</gene>
<protein>
    <submittedName>
        <fullName evidence="1">Glutathione transferase</fullName>
        <ecNumber evidence="1">2.5.1.18</ecNumber>
    </submittedName>
</protein>
<accession>A0ACC7NFJ2</accession>
<reference evidence="1 2" key="1">
    <citation type="journal article" date="2024" name="Chem. Sci.">
        <title>Discovery of megapolipeptins by genome mining of a Burkholderiales bacteria collection.</title>
        <authorList>
            <person name="Paulo B.S."/>
            <person name="Recchia M.J.J."/>
            <person name="Lee S."/>
            <person name="Fergusson C.H."/>
            <person name="Romanowski S.B."/>
            <person name="Hernandez A."/>
            <person name="Krull N."/>
            <person name="Liu D.Y."/>
            <person name="Cavanagh H."/>
            <person name="Bos A."/>
            <person name="Gray C.A."/>
            <person name="Murphy B.T."/>
            <person name="Linington R.G."/>
            <person name="Eustaquio A.S."/>
        </authorList>
    </citation>
    <scope>NUCLEOTIDE SEQUENCE [LARGE SCALE GENOMIC DNA]</scope>
    <source>
        <strain evidence="1 2">RL18-126-BIB-B</strain>
    </source>
</reference>
<dbReference type="EC" id="2.5.1.18" evidence="1"/>
<name>A0ACC7NFJ2_9BURK</name>
<organism evidence="1 2">
    <name type="scientific">Paraburkholderia rhynchosiae</name>
    <dbReference type="NCBI Taxonomy" id="487049"/>
    <lineage>
        <taxon>Bacteria</taxon>
        <taxon>Pseudomonadati</taxon>
        <taxon>Pseudomonadota</taxon>
        <taxon>Betaproteobacteria</taxon>
        <taxon>Burkholderiales</taxon>
        <taxon>Burkholderiaceae</taxon>
        <taxon>Paraburkholderia</taxon>
    </lineage>
</organism>